<feature type="transmembrane region" description="Helical" evidence="2">
    <location>
        <begin position="6"/>
        <end position="25"/>
    </location>
</feature>
<dbReference type="AlphaFoldDB" id="A0A6P1QSH4"/>
<proteinExistence type="predicted"/>
<feature type="compositionally biased region" description="Basic and acidic residues" evidence="1">
    <location>
        <begin position="99"/>
        <end position="118"/>
    </location>
</feature>
<reference evidence="3 4" key="1">
    <citation type="submission" date="2018-04" db="EMBL/GenBank/DDBJ databases">
        <title>Characteristic and Complete Genome Sequencing of A Novel Member of Infective Endocarditis Causative Bacteria: Bergeyella cardium QL-PH.</title>
        <authorList>
            <person name="Pan H."/>
            <person name="Sun E."/>
            <person name="Zhang Y."/>
        </authorList>
    </citation>
    <scope>NUCLEOTIDE SEQUENCE [LARGE SCALE GENOMIC DNA]</scope>
    <source>
        <strain evidence="3 4">HPQL</strain>
    </source>
</reference>
<feature type="region of interest" description="Disordered" evidence="1">
    <location>
        <begin position="99"/>
        <end position="119"/>
    </location>
</feature>
<dbReference type="EMBL" id="CP029149">
    <property type="protein sequence ID" value="QHN64625.1"/>
    <property type="molecule type" value="Genomic_DNA"/>
</dbReference>
<name>A0A6P1QSH4_9FLAO</name>
<organism evidence="3 4">
    <name type="scientific">Bergeyella cardium</name>
    <dbReference type="NCBI Taxonomy" id="1585976"/>
    <lineage>
        <taxon>Bacteria</taxon>
        <taxon>Pseudomonadati</taxon>
        <taxon>Bacteroidota</taxon>
        <taxon>Flavobacteriia</taxon>
        <taxon>Flavobacteriales</taxon>
        <taxon>Weeksellaceae</taxon>
        <taxon>Bergeyella</taxon>
    </lineage>
</organism>
<dbReference type="OrthoDB" id="852536at2"/>
<dbReference type="RefSeq" id="WP_160223735.1">
    <property type="nucleotide sequence ID" value="NZ_CP029149.1"/>
</dbReference>
<accession>A0A6P1QSH4</accession>
<evidence type="ECO:0000256" key="2">
    <source>
        <dbReference type="SAM" id="Phobius"/>
    </source>
</evidence>
<gene>
    <name evidence="3" type="ORF">DBX24_01320</name>
</gene>
<sequence>MGKSFLIIFGVYFLYYTGNILYDLFLKKEKIVETENNEQSFSLSELADQYQEKPISVEIEDVENIRTPQSFENEPYDFLSANEEPQSMEDLQKKYEDENQLNEMEHSETPQEKIEEKTTSIIDKPIKSLSIKDLLNDANTKVKMVANYEGQKVYNIQA</sequence>
<keyword evidence="2" id="KW-0812">Transmembrane</keyword>
<evidence type="ECO:0000313" key="3">
    <source>
        <dbReference type="EMBL" id="QHN64625.1"/>
    </source>
</evidence>
<dbReference type="KEGG" id="bcad:DBX24_01320"/>
<evidence type="ECO:0000256" key="1">
    <source>
        <dbReference type="SAM" id="MobiDB-lite"/>
    </source>
</evidence>
<keyword evidence="4" id="KW-1185">Reference proteome</keyword>
<protein>
    <submittedName>
        <fullName evidence="3">Uncharacterized protein</fullName>
    </submittedName>
</protein>
<evidence type="ECO:0000313" key="4">
    <source>
        <dbReference type="Proteomes" id="UP000464318"/>
    </source>
</evidence>
<keyword evidence="2" id="KW-1133">Transmembrane helix</keyword>
<dbReference type="Proteomes" id="UP000464318">
    <property type="component" value="Chromosome"/>
</dbReference>
<keyword evidence="2" id="KW-0472">Membrane</keyword>